<protein>
    <submittedName>
        <fullName evidence="2">Major facilitator superfamily MFS-1</fullName>
    </submittedName>
</protein>
<dbReference type="EMBL" id="JAADJG010000658">
    <property type="protein sequence ID" value="KAF4440433.1"/>
    <property type="molecule type" value="Genomic_DNA"/>
</dbReference>
<comment type="caution">
    <text evidence="2">The sequence shown here is derived from an EMBL/GenBank/DDBJ whole genome shotgun (WGS) entry which is preliminary data.</text>
</comment>
<organism evidence="2 3">
    <name type="scientific">Fusarium austroafricanum</name>
    <dbReference type="NCBI Taxonomy" id="2364996"/>
    <lineage>
        <taxon>Eukaryota</taxon>
        <taxon>Fungi</taxon>
        <taxon>Dikarya</taxon>
        <taxon>Ascomycota</taxon>
        <taxon>Pezizomycotina</taxon>
        <taxon>Sordariomycetes</taxon>
        <taxon>Hypocreomycetidae</taxon>
        <taxon>Hypocreales</taxon>
        <taxon>Nectriaceae</taxon>
        <taxon>Fusarium</taxon>
        <taxon>Fusarium concolor species complex</taxon>
    </lineage>
</organism>
<dbReference type="Proteomes" id="UP000605986">
    <property type="component" value="Unassembled WGS sequence"/>
</dbReference>
<gene>
    <name evidence="2" type="ORF">F53441_12276</name>
</gene>
<reference evidence="2" key="1">
    <citation type="submission" date="2020-01" db="EMBL/GenBank/DDBJ databases">
        <title>Identification and distribution of gene clusters putatively required for synthesis of sphingolipid metabolism inhibitors in phylogenetically diverse species of the filamentous fungus Fusarium.</title>
        <authorList>
            <person name="Kim H.-S."/>
            <person name="Busman M."/>
            <person name="Brown D.W."/>
            <person name="Divon H."/>
            <person name="Uhlig S."/>
            <person name="Proctor R.H."/>
        </authorList>
    </citation>
    <scope>NUCLEOTIDE SEQUENCE</scope>
    <source>
        <strain evidence="2">NRRL 53441</strain>
    </source>
</reference>
<proteinExistence type="predicted"/>
<feature type="region of interest" description="Disordered" evidence="1">
    <location>
        <begin position="1"/>
        <end position="22"/>
    </location>
</feature>
<dbReference type="OrthoDB" id="4500473at2759"/>
<accession>A0A8H4NPH8</accession>
<evidence type="ECO:0000313" key="2">
    <source>
        <dbReference type="EMBL" id="KAF4440433.1"/>
    </source>
</evidence>
<evidence type="ECO:0000256" key="1">
    <source>
        <dbReference type="SAM" id="MobiDB-lite"/>
    </source>
</evidence>
<dbReference type="AlphaFoldDB" id="A0A8H4NPH8"/>
<sequence length="286" mass="31319">MDAKPTYHLPPNFSTPPPSEGGPFYLGTVLRDFEQKEQMRPLNRGEEQRIVIAEKYSDHKRGFAATRKKLKSGELGLWAKFLGLEGVGGEASISAGRSDTDTVETEYFYPDSTYISDCLNLSDVEDYLKGVRYRKPVYLVTGIKVGMGATVRMERGTEINGKLEGGVNISKVAGMQLGPKVQGKLEDQPTCVFTKSSNIVVGLQCLKVYHGKSDRFSALFGNGKAKTKSEYVTSGAAFHGESSKVLEVRNTDFIVGDPSDDRPGLIGCTDGEDIWMVPNEPDTEIS</sequence>
<keyword evidence="3" id="KW-1185">Reference proteome</keyword>
<name>A0A8H4NPH8_9HYPO</name>
<evidence type="ECO:0000313" key="3">
    <source>
        <dbReference type="Proteomes" id="UP000605986"/>
    </source>
</evidence>